<dbReference type="AlphaFoldDB" id="A0A420I1A7"/>
<reference evidence="1 2" key="1">
    <citation type="journal article" date="2018" name="BMC Genomics">
        <title>Comparative genome analyses reveal sequence features reflecting distinct modes of host-adaptation between dicot and monocot powdery mildew.</title>
        <authorList>
            <person name="Wu Y."/>
            <person name="Ma X."/>
            <person name="Pan Z."/>
            <person name="Kale S.D."/>
            <person name="Song Y."/>
            <person name="King H."/>
            <person name="Zhang Q."/>
            <person name="Presley C."/>
            <person name="Deng X."/>
            <person name="Wei C.I."/>
            <person name="Xiao S."/>
        </authorList>
    </citation>
    <scope>NUCLEOTIDE SEQUENCE [LARGE SCALE GENOMIC DNA]</scope>
    <source>
        <strain evidence="1">UMSG2</strain>
    </source>
</reference>
<name>A0A420I1A7_9PEZI</name>
<proteinExistence type="predicted"/>
<gene>
    <name evidence="1" type="ORF">OnM2_025121</name>
</gene>
<organism evidence="1 2">
    <name type="scientific">Erysiphe neolycopersici</name>
    <dbReference type="NCBI Taxonomy" id="212602"/>
    <lineage>
        <taxon>Eukaryota</taxon>
        <taxon>Fungi</taxon>
        <taxon>Dikarya</taxon>
        <taxon>Ascomycota</taxon>
        <taxon>Pezizomycotina</taxon>
        <taxon>Leotiomycetes</taxon>
        <taxon>Erysiphales</taxon>
        <taxon>Erysiphaceae</taxon>
        <taxon>Erysiphe</taxon>
    </lineage>
</organism>
<accession>A0A420I1A7</accession>
<dbReference type="Proteomes" id="UP000286134">
    <property type="component" value="Unassembled WGS sequence"/>
</dbReference>
<protein>
    <submittedName>
        <fullName evidence="1">Uncharacterized protein</fullName>
    </submittedName>
</protein>
<keyword evidence="2" id="KW-1185">Reference proteome</keyword>
<evidence type="ECO:0000313" key="2">
    <source>
        <dbReference type="Proteomes" id="UP000286134"/>
    </source>
</evidence>
<comment type="caution">
    <text evidence="1">The sequence shown here is derived from an EMBL/GenBank/DDBJ whole genome shotgun (WGS) entry which is preliminary data.</text>
</comment>
<sequence>MILSLAHKTRVWQCCFRDLRRSRPFDRLSLASHYTSLRMQKVEARAFIPLLLLRLAHNAKTR</sequence>
<evidence type="ECO:0000313" key="1">
    <source>
        <dbReference type="EMBL" id="RKF63465.1"/>
    </source>
</evidence>
<dbReference type="EMBL" id="MCFK01002541">
    <property type="protein sequence ID" value="RKF63465.1"/>
    <property type="molecule type" value="Genomic_DNA"/>
</dbReference>